<dbReference type="PANTHER" id="PTHR48041">
    <property type="entry name" value="ABC TRANSPORTER G FAMILY MEMBER 28"/>
    <property type="match status" value="1"/>
</dbReference>
<evidence type="ECO:0000256" key="4">
    <source>
        <dbReference type="ARBA" id="ARBA00022989"/>
    </source>
</evidence>
<evidence type="ECO:0000256" key="1">
    <source>
        <dbReference type="ARBA" id="ARBA00004141"/>
    </source>
</evidence>
<proteinExistence type="predicted"/>
<gene>
    <name evidence="7" type="ORF">CB5_LOCUS9276</name>
</gene>
<evidence type="ECO:0000256" key="6">
    <source>
        <dbReference type="SAM" id="MobiDB-lite"/>
    </source>
</evidence>
<dbReference type="PANTHER" id="PTHR48041:SF11">
    <property type="entry name" value="ABC TRANSPORTER G FAMILY MEMBER 16"/>
    <property type="match status" value="1"/>
</dbReference>
<feature type="region of interest" description="Disordered" evidence="6">
    <location>
        <begin position="347"/>
        <end position="370"/>
    </location>
</feature>
<accession>A0A6V7P5F2</accession>
<dbReference type="InterPro" id="IPR050352">
    <property type="entry name" value="ABCG_transporters"/>
</dbReference>
<name>A0A6V7P5F2_ANACO</name>
<feature type="region of interest" description="Disordered" evidence="6">
    <location>
        <begin position="138"/>
        <end position="214"/>
    </location>
</feature>
<evidence type="ECO:0000313" key="7">
    <source>
        <dbReference type="EMBL" id="CAD1826065.1"/>
    </source>
</evidence>
<feature type="region of interest" description="Disordered" evidence="6">
    <location>
        <begin position="1"/>
        <end position="82"/>
    </location>
</feature>
<keyword evidence="3" id="KW-0812">Transmembrane</keyword>
<keyword evidence="5" id="KW-0472">Membrane</keyword>
<feature type="compositionally biased region" description="Basic and acidic residues" evidence="6">
    <location>
        <begin position="45"/>
        <end position="80"/>
    </location>
</feature>
<evidence type="ECO:0000256" key="3">
    <source>
        <dbReference type="ARBA" id="ARBA00022692"/>
    </source>
</evidence>
<dbReference type="EMBL" id="LR862145">
    <property type="protein sequence ID" value="CAD1826065.1"/>
    <property type="molecule type" value="Genomic_DNA"/>
</dbReference>
<evidence type="ECO:0000256" key="5">
    <source>
        <dbReference type="ARBA" id="ARBA00023136"/>
    </source>
</evidence>
<keyword evidence="4" id="KW-1133">Transmembrane helix</keyword>
<sequence length="387" mass="40436">MSASPPPSNPSRNQPHRWSYRCSCRGRGARRGEGSDTRSPGRGGAGDDARHAIEGDGAHVDEHRQRRPLREAPRRLHEPRPTAAASFACLRWIRGDEGGDGVAPPPLPKLPRRLERVGRAVVAQERAHLVGNPAACIRHDHDAGLPSAATASPRPPSPPPPPPRLLLLRSRHLPAPSFPFAAAASPAPSPSPSPLPPPPRPPSPSQPPPPSRLLPLHSRRLLYAVAGGGGGGGGGGVAAHGNLAWAEVGALARRGALNVRCAERTARPGAAADPGEQGEREGGIRIARTGIVVVASVHQPSCRVLGLVDHLLILSRGRAAYCGDPRRLAAFGCPIPAGESPAEFALDAVRSSSPARRRRSPSSTPPPLRDAIAVSISQGKLVSSRGR</sequence>
<feature type="compositionally biased region" description="Pro residues" evidence="6">
    <location>
        <begin position="153"/>
        <end position="164"/>
    </location>
</feature>
<feature type="compositionally biased region" description="Pro residues" evidence="6">
    <location>
        <begin position="187"/>
        <end position="212"/>
    </location>
</feature>
<reference evidence="7" key="1">
    <citation type="submission" date="2020-07" db="EMBL/GenBank/DDBJ databases">
        <authorList>
            <person name="Lin J."/>
        </authorList>
    </citation>
    <scope>NUCLEOTIDE SEQUENCE</scope>
</reference>
<protein>
    <submittedName>
        <fullName evidence="7">Uncharacterized protein</fullName>
    </submittedName>
</protein>
<dbReference type="GO" id="GO:0042626">
    <property type="term" value="F:ATPase-coupled transmembrane transporter activity"/>
    <property type="evidence" value="ECO:0007669"/>
    <property type="project" value="TreeGrafter"/>
</dbReference>
<feature type="compositionally biased region" description="Low complexity" evidence="6">
    <location>
        <begin position="165"/>
        <end position="186"/>
    </location>
</feature>
<keyword evidence="2" id="KW-0813">Transport</keyword>
<organism evidence="7">
    <name type="scientific">Ananas comosus var. bracteatus</name>
    <name type="common">red pineapple</name>
    <dbReference type="NCBI Taxonomy" id="296719"/>
    <lineage>
        <taxon>Eukaryota</taxon>
        <taxon>Viridiplantae</taxon>
        <taxon>Streptophyta</taxon>
        <taxon>Embryophyta</taxon>
        <taxon>Tracheophyta</taxon>
        <taxon>Spermatophyta</taxon>
        <taxon>Magnoliopsida</taxon>
        <taxon>Liliopsida</taxon>
        <taxon>Poales</taxon>
        <taxon>Bromeliaceae</taxon>
        <taxon>Bromelioideae</taxon>
        <taxon>Ananas</taxon>
    </lineage>
</organism>
<evidence type="ECO:0000256" key="2">
    <source>
        <dbReference type="ARBA" id="ARBA00022448"/>
    </source>
</evidence>
<comment type="subcellular location">
    <subcellularLocation>
        <location evidence="1">Membrane</location>
        <topology evidence="1">Multi-pass membrane protein</topology>
    </subcellularLocation>
</comment>
<dbReference type="AlphaFoldDB" id="A0A6V7P5F2"/>
<dbReference type="GO" id="GO:0016020">
    <property type="term" value="C:membrane"/>
    <property type="evidence" value="ECO:0007669"/>
    <property type="project" value="UniProtKB-SubCell"/>
</dbReference>